<accession>A0A7J5Y067</accession>
<name>A0A7J5Y067_DISMA</name>
<reference evidence="1 2" key="1">
    <citation type="submission" date="2020-03" db="EMBL/GenBank/DDBJ databases">
        <title>Dissostichus mawsoni Genome sequencing and assembly.</title>
        <authorList>
            <person name="Park H."/>
        </authorList>
    </citation>
    <scope>NUCLEOTIDE SEQUENCE [LARGE SCALE GENOMIC DNA]</scope>
    <source>
        <strain evidence="1">DM0001</strain>
        <tissue evidence="1">Muscle</tissue>
    </source>
</reference>
<comment type="caution">
    <text evidence="1">The sequence shown here is derived from an EMBL/GenBank/DDBJ whole genome shotgun (WGS) entry which is preliminary data.</text>
</comment>
<dbReference type="Proteomes" id="UP000518266">
    <property type="component" value="Unassembled WGS sequence"/>
</dbReference>
<dbReference type="AlphaFoldDB" id="A0A7J5Y067"/>
<proteinExistence type="predicted"/>
<organism evidence="1 2">
    <name type="scientific">Dissostichus mawsoni</name>
    <name type="common">Antarctic cod</name>
    <dbReference type="NCBI Taxonomy" id="36200"/>
    <lineage>
        <taxon>Eukaryota</taxon>
        <taxon>Metazoa</taxon>
        <taxon>Chordata</taxon>
        <taxon>Craniata</taxon>
        <taxon>Vertebrata</taxon>
        <taxon>Euteleostomi</taxon>
        <taxon>Actinopterygii</taxon>
        <taxon>Neopterygii</taxon>
        <taxon>Teleostei</taxon>
        <taxon>Neoteleostei</taxon>
        <taxon>Acanthomorphata</taxon>
        <taxon>Eupercaria</taxon>
        <taxon>Perciformes</taxon>
        <taxon>Notothenioidei</taxon>
        <taxon>Nototheniidae</taxon>
        <taxon>Dissostichus</taxon>
    </lineage>
</organism>
<evidence type="ECO:0000313" key="1">
    <source>
        <dbReference type="EMBL" id="KAF3842795.1"/>
    </source>
</evidence>
<dbReference type="EMBL" id="JAAKFY010000018">
    <property type="protein sequence ID" value="KAF3842795.1"/>
    <property type="molecule type" value="Genomic_DNA"/>
</dbReference>
<sequence>MQLAKMSKLLMAIELDTKVYKGKSLDDLDLDLGTQMMVQNQKMQRKAELVLVQTSGVVASMLMDLGVG</sequence>
<protein>
    <submittedName>
        <fullName evidence="1">Uncharacterized protein</fullName>
    </submittedName>
</protein>
<gene>
    <name evidence="1" type="ORF">F7725_001644</name>
</gene>
<keyword evidence="2" id="KW-1185">Reference proteome</keyword>
<evidence type="ECO:0000313" key="2">
    <source>
        <dbReference type="Proteomes" id="UP000518266"/>
    </source>
</evidence>